<evidence type="ECO:0000256" key="1">
    <source>
        <dbReference type="SAM" id="MobiDB-lite"/>
    </source>
</evidence>
<comment type="caution">
    <text evidence="2">The sequence shown here is derived from an EMBL/GenBank/DDBJ whole genome shotgun (WGS) entry which is preliminary data.</text>
</comment>
<reference evidence="2" key="1">
    <citation type="journal article" date="2019" name="Sci. Rep.">
        <title>Draft genome of Tanacetum cinerariifolium, the natural source of mosquito coil.</title>
        <authorList>
            <person name="Yamashiro T."/>
            <person name="Shiraishi A."/>
            <person name="Satake H."/>
            <person name="Nakayama K."/>
        </authorList>
    </citation>
    <scope>NUCLEOTIDE SEQUENCE</scope>
</reference>
<gene>
    <name evidence="2" type="ORF">Tci_063474</name>
</gene>
<organism evidence="2">
    <name type="scientific">Tanacetum cinerariifolium</name>
    <name type="common">Dalmatian daisy</name>
    <name type="synonym">Chrysanthemum cinerariifolium</name>
    <dbReference type="NCBI Taxonomy" id="118510"/>
    <lineage>
        <taxon>Eukaryota</taxon>
        <taxon>Viridiplantae</taxon>
        <taxon>Streptophyta</taxon>
        <taxon>Embryophyta</taxon>
        <taxon>Tracheophyta</taxon>
        <taxon>Spermatophyta</taxon>
        <taxon>Magnoliopsida</taxon>
        <taxon>eudicotyledons</taxon>
        <taxon>Gunneridae</taxon>
        <taxon>Pentapetalae</taxon>
        <taxon>asterids</taxon>
        <taxon>campanulids</taxon>
        <taxon>Asterales</taxon>
        <taxon>Asteraceae</taxon>
        <taxon>Asteroideae</taxon>
        <taxon>Anthemideae</taxon>
        <taxon>Anthemidinae</taxon>
        <taxon>Tanacetum</taxon>
    </lineage>
</organism>
<dbReference type="AlphaFoldDB" id="A0A6L2NZG6"/>
<proteinExistence type="predicted"/>
<protein>
    <submittedName>
        <fullName evidence="2">Uncharacterized protein</fullName>
    </submittedName>
</protein>
<name>A0A6L2NZG6_TANCI</name>
<dbReference type="EMBL" id="BKCJ010010417">
    <property type="protein sequence ID" value="GEU91496.1"/>
    <property type="molecule type" value="Genomic_DNA"/>
</dbReference>
<evidence type="ECO:0000313" key="2">
    <source>
        <dbReference type="EMBL" id="GEU91496.1"/>
    </source>
</evidence>
<feature type="compositionally biased region" description="Gly residues" evidence="1">
    <location>
        <begin position="36"/>
        <end position="52"/>
    </location>
</feature>
<sequence>MGLENQKTWSPNLFAQNSPKPQSEGLCWEVMEGHGRSSGSGGEGRGNRGRGVAGLARKTGNKQCLFESWGKNRCSSEVLHN</sequence>
<feature type="compositionally biased region" description="Polar residues" evidence="1">
    <location>
        <begin position="1"/>
        <end position="21"/>
    </location>
</feature>
<accession>A0A6L2NZG6</accession>
<feature type="region of interest" description="Disordered" evidence="1">
    <location>
        <begin position="1"/>
        <end position="53"/>
    </location>
</feature>